<gene>
    <name evidence="2" type="ORF">HNR40_009577</name>
</gene>
<protein>
    <recommendedName>
        <fullName evidence="1">DUF6875 domain-containing protein</fullName>
    </recommendedName>
</protein>
<evidence type="ECO:0000313" key="2">
    <source>
        <dbReference type="EMBL" id="MBB5084069.1"/>
    </source>
</evidence>
<sequence>MIHHPTEPDLWLTDVADTDHFPEEHRDDLRAVATWAREYLCEPLQDLGRRGPVCPYAQGSIDRRRFYLTVRLGTPTTVAEIVAAMEPYRSWFAQLAPGRCPESLHTAVLVLFPGVRDHLALIDAAQSRLKDHYVSHDLMIGEFHPGPPDKGGLWNPELRPLAGPVPMLVIRHMVPTDLPFLVGDPGHLAAYRELHGHHVPARLRGVLAEG</sequence>
<dbReference type="InterPro" id="IPR049240">
    <property type="entry name" value="DUF6875"/>
</dbReference>
<comment type="caution">
    <text evidence="2">The sequence shown here is derived from an EMBL/GenBank/DDBJ whole genome shotgun (WGS) entry which is preliminary data.</text>
</comment>
<dbReference type="RefSeq" id="WP_184973678.1">
    <property type="nucleotide sequence ID" value="NZ_JACHIN010000020.1"/>
</dbReference>
<name>A0A7W8ELM8_9ACTN</name>
<dbReference type="EMBL" id="JACHIN010000020">
    <property type="protein sequence ID" value="MBB5084069.1"/>
    <property type="molecule type" value="Genomic_DNA"/>
</dbReference>
<reference evidence="2 3" key="1">
    <citation type="submission" date="2020-08" db="EMBL/GenBank/DDBJ databases">
        <title>Genomic Encyclopedia of Type Strains, Phase IV (KMG-IV): sequencing the most valuable type-strain genomes for metagenomic binning, comparative biology and taxonomic classification.</title>
        <authorList>
            <person name="Goeker M."/>
        </authorList>
    </citation>
    <scope>NUCLEOTIDE SEQUENCE [LARGE SCALE GENOMIC DNA]</scope>
    <source>
        <strain evidence="2 3">DSM 45385</strain>
    </source>
</reference>
<dbReference type="Pfam" id="PF21780">
    <property type="entry name" value="DUF6875"/>
    <property type="match status" value="1"/>
</dbReference>
<keyword evidence="3" id="KW-1185">Reference proteome</keyword>
<dbReference type="AlphaFoldDB" id="A0A7W8ELM8"/>
<evidence type="ECO:0000259" key="1">
    <source>
        <dbReference type="Pfam" id="PF21780"/>
    </source>
</evidence>
<dbReference type="Proteomes" id="UP000568380">
    <property type="component" value="Unassembled WGS sequence"/>
</dbReference>
<accession>A0A7W8ELM8</accession>
<organism evidence="2 3">
    <name type="scientific">Nonomuraea endophytica</name>
    <dbReference type="NCBI Taxonomy" id="714136"/>
    <lineage>
        <taxon>Bacteria</taxon>
        <taxon>Bacillati</taxon>
        <taxon>Actinomycetota</taxon>
        <taxon>Actinomycetes</taxon>
        <taxon>Streptosporangiales</taxon>
        <taxon>Streptosporangiaceae</taxon>
        <taxon>Nonomuraea</taxon>
    </lineage>
</organism>
<feature type="domain" description="DUF6875" evidence="1">
    <location>
        <begin position="30"/>
        <end position="204"/>
    </location>
</feature>
<proteinExistence type="predicted"/>
<evidence type="ECO:0000313" key="3">
    <source>
        <dbReference type="Proteomes" id="UP000568380"/>
    </source>
</evidence>